<reference evidence="1" key="1">
    <citation type="submission" date="2020-05" db="EMBL/GenBank/DDBJ databases">
        <authorList>
            <person name="Chiriac C."/>
            <person name="Salcher M."/>
            <person name="Ghai R."/>
            <person name="Kavagutti S V."/>
        </authorList>
    </citation>
    <scope>NUCLEOTIDE SEQUENCE</scope>
</reference>
<organism evidence="1">
    <name type="scientific">uncultured Caudovirales phage</name>
    <dbReference type="NCBI Taxonomy" id="2100421"/>
    <lineage>
        <taxon>Viruses</taxon>
        <taxon>Duplodnaviria</taxon>
        <taxon>Heunggongvirae</taxon>
        <taxon>Uroviricota</taxon>
        <taxon>Caudoviricetes</taxon>
        <taxon>Peduoviridae</taxon>
        <taxon>Maltschvirus</taxon>
        <taxon>Maltschvirus maltsch</taxon>
    </lineage>
</organism>
<proteinExistence type="predicted"/>
<protein>
    <submittedName>
        <fullName evidence="1">Uncharacterized protein</fullName>
    </submittedName>
</protein>
<accession>A0A6J5RWV4</accession>
<gene>
    <name evidence="1" type="ORF">UFOVP1313_48</name>
</gene>
<sequence>MNYASEWEIRAQAEVALTETLVSQGHSEYEAEEIAFDYVNRSSISALFDQRLLDGEPV</sequence>
<name>A0A6J5RWV4_9CAUD</name>
<evidence type="ECO:0000313" key="1">
    <source>
        <dbReference type="EMBL" id="CAB4198081.1"/>
    </source>
</evidence>
<dbReference type="EMBL" id="LR797260">
    <property type="protein sequence ID" value="CAB4198081.1"/>
    <property type="molecule type" value="Genomic_DNA"/>
</dbReference>